<name>A0A2A6CUX3_PRIPA</name>
<sequence length="171" mass="18945">MQFTSELVLTGPEIVPFGPDTKVASNAGRPRAGSMDHGSGQNDRPIFKRRAVADWHLLFVWAILWICADTKDNLQNQLAYHANVFERELLERRHGRSESSNGESSGAALYIYGTIDDLNVLLEPQDAIGNKKSSVYRASERGASEVLNPSLARNEWSFCFSSSDAEAICKL</sequence>
<proteinExistence type="predicted"/>
<reference evidence="2" key="1">
    <citation type="journal article" date="2008" name="Nat. Genet.">
        <title>The Pristionchus pacificus genome provides a unique perspective on nematode lifestyle and parasitism.</title>
        <authorList>
            <person name="Dieterich C."/>
            <person name="Clifton S.W."/>
            <person name="Schuster L.N."/>
            <person name="Chinwalla A."/>
            <person name="Delehaunty K."/>
            <person name="Dinkelacker I."/>
            <person name="Fulton L."/>
            <person name="Fulton R."/>
            <person name="Godfrey J."/>
            <person name="Minx P."/>
            <person name="Mitreva M."/>
            <person name="Roeseler W."/>
            <person name="Tian H."/>
            <person name="Witte H."/>
            <person name="Yang S.P."/>
            <person name="Wilson R.K."/>
            <person name="Sommer R.J."/>
        </authorList>
    </citation>
    <scope>NUCLEOTIDE SEQUENCE [LARGE SCALE GENOMIC DNA]</scope>
    <source>
        <strain evidence="2">PS312</strain>
    </source>
</reference>
<dbReference type="EnsemblMetazoa" id="PPA25736.1">
    <property type="protein sequence ID" value="PPA25736.1"/>
    <property type="gene ID" value="WBGene00115290"/>
</dbReference>
<dbReference type="AlphaFoldDB" id="A0A2A6CUX3"/>
<evidence type="ECO:0000313" key="1">
    <source>
        <dbReference type="EnsemblMetazoa" id="PPA25736.1"/>
    </source>
</evidence>
<organism evidence="1 2">
    <name type="scientific">Pristionchus pacificus</name>
    <name type="common">Parasitic nematode worm</name>
    <dbReference type="NCBI Taxonomy" id="54126"/>
    <lineage>
        <taxon>Eukaryota</taxon>
        <taxon>Metazoa</taxon>
        <taxon>Ecdysozoa</taxon>
        <taxon>Nematoda</taxon>
        <taxon>Chromadorea</taxon>
        <taxon>Rhabditida</taxon>
        <taxon>Rhabditina</taxon>
        <taxon>Diplogasteromorpha</taxon>
        <taxon>Diplogasteroidea</taxon>
        <taxon>Neodiplogasteridae</taxon>
        <taxon>Pristionchus</taxon>
    </lineage>
</organism>
<protein>
    <submittedName>
        <fullName evidence="1">Uncharacterized protein</fullName>
    </submittedName>
</protein>
<reference evidence="1" key="2">
    <citation type="submission" date="2022-06" db="UniProtKB">
        <authorList>
            <consortium name="EnsemblMetazoa"/>
        </authorList>
    </citation>
    <scope>IDENTIFICATION</scope>
    <source>
        <strain evidence="1">PS312</strain>
    </source>
</reference>
<gene>
    <name evidence="1" type="primary">WBGene00115290</name>
</gene>
<dbReference type="Proteomes" id="UP000005239">
    <property type="component" value="Unassembled WGS sequence"/>
</dbReference>
<accession>A0A2A6CUX3</accession>
<keyword evidence="2" id="KW-1185">Reference proteome</keyword>
<evidence type="ECO:0000313" key="2">
    <source>
        <dbReference type="Proteomes" id="UP000005239"/>
    </source>
</evidence>
<accession>A0A8R1YK89</accession>